<accession>A0A9P5X5W7</accession>
<comment type="caution">
    <text evidence="1">The sequence shown here is derived from an EMBL/GenBank/DDBJ whole genome shotgun (WGS) entry which is preliminary data.</text>
</comment>
<reference evidence="1" key="1">
    <citation type="submission" date="2020-11" db="EMBL/GenBank/DDBJ databases">
        <authorList>
            <consortium name="DOE Joint Genome Institute"/>
            <person name="Ahrendt S."/>
            <person name="Riley R."/>
            <person name="Andreopoulos W."/>
            <person name="Labutti K."/>
            <person name="Pangilinan J."/>
            <person name="Ruiz-Duenas F.J."/>
            <person name="Barrasa J.M."/>
            <person name="Sanchez-Garcia M."/>
            <person name="Camarero S."/>
            <person name="Miyauchi S."/>
            <person name="Serrano A."/>
            <person name="Linde D."/>
            <person name="Babiker R."/>
            <person name="Drula E."/>
            <person name="Ayuso-Fernandez I."/>
            <person name="Pacheco R."/>
            <person name="Padilla G."/>
            <person name="Ferreira P."/>
            <person name="Barriuso J."/>
            <person name="Kellner H."/>
            <person name="Castanera R."/>
            <person name="Alfaro M."/>
            <person name="Ramirez L."/>
            <person name="Pisabarro A.G."/>
            <person name="Kuo A."/>
            <person name="Tritt A."/>
            <person name="Lipzen A."/>
            <person name="He G."/>
            <person name="Yan M."/>
            <person name="Ng V."/>
            <person name="Cullen D."/>
            <person name="Martin F."/>
            <person name="Rosso M.-N."/>
            <person name="Henrissat B."/>
            <person name="Hibbett D."/>
            <person name="Martinez A.T."/>
            <person name="Grigoriev I.V."/>
        </authorList>
    </citation>
    <scope>NUCLEOTIDE SEQUENCE</scope>
    <source>
        <strain evidence="1">MF-IS2</strain>
    </source>
</reference>
<name>A0A9P5X5W7_9AGAR</name>
<dbReference type="EMBL" id="MU151477">
    <property type="protein sequence ID" value="KAF9443416.1"/>
    <property type="molecule type" value="Genomic_DNA"/>
</dbReference>
<proteinExistence type="predicted"/>
<gene>
    <name evidence="1" type="ORF">P691DRAFT_788068</name>
</gene>
<evidence type="ECO:0000313" key="1">
    <source>
        <dbReference type="EMBL" id="KAF9443416.1"/>
    </source>
</evidence>
<dbReference type="Proteomes" id="UP000807342">
    <property type="component" value="Unassembled WGS sequence"/>
</dbReference>
<organism evidence="1 2">
    <name type="scientific">Macrolepiota fuliginosa MF-IS2</name>
    <dbReference type="NCBI Taxonomy" id="1400762"/>
    <lineage>
        <taxon>Eukaryota</taxon>
        <taxon>Fungi</taxon>
        <taxon>Dikarya</taxon>
        <taxon>Basidiomycota</taxon>
        <taxon>Agaricomycotina</taxon>
        <taxon>Agaricomycetes</taxon>
        <taxon>Agaricomycetidae</taxon>
        <taxon>Agaricales</taxon>
        <taxon>Agaricineae</taxon>
        <taxon>Agaricaceae</taxon>
        <taxon>Macrolepiota</taxon>
    </lineage>
</organism>
<keyword evidence="2" id="KW-1185">Reference proteome</keyword>
<evidence type="ECO:0000313" key="2">
    <source>
        <dbReference type="Proteomes" id="UP000807342"/>
    </source>
</evidence>
<dbReference type="AlphaFoldDB" id="A0A9P5X5W7"/>
<protein>
    <submittedName>
        <fullName evidence="1">Uncharacterized protein</fullName>
    </submittedName>
</protein>
<sequence>MSFLGTMSRANRSTQVGFVDWRLVHSKEFNYPAAIIPVVCWMGESDYILDRSPTSLSAIRFVPLKLLVVLTTHWRSVPKQPFPHSTSMDAWGVGLSVKLGPAILKLETFSLYKLRQ</sequence>